<reference evidence="1" key="1">
    <citation type="submission" date="2019-08" db="EMBL/GenBank/DDBJ databases">
        <authorList>
            <person name="Kucharzyk K."/>
            <person name="Murdoch R.W."/>
            <person name="Higgins S."/>
            <person name="Loffler F."/>
        </authorList>
    </citation>
    <scope>NUCLEOTIDE SEQUENCE</scope>
</reference>
<proteinExistence type="predicted"/>
<gene>
    <name evidence="1" type="ORF">SDC9_144582</name>
</gene>
<comment type="caution">
    <text evidence="1">The sequence shown here is derived from an EMBL/GenBank/DDBJ whole genome shotgun (WGS) entry which is preliminary data.</text>
</comment>
<accession>A0A645E7B2</accession>
<dbReference type="AlphaFoldDB" id="A0A645E7B2"/>
<organism evidence="1">
    <name type="scientific">bioreactor metagenome</name>
    <dbReference type="NCBI Taxonomy" id="1076179"/>
    <lineage>
        <taxon>unclassified sequences</taxon>
        <taxon>metagenomes</taxon>
        <taxon>ecological metagenomes</taxon>
    </lineage>
</organism>
<sequence length="65" mass="7121">MYTASITLVLLSMLNMKMTIPITIAIPMCTRFLMVTTSCSLFPLVPRMSTVKEVVKAVNAEPAAE</sequence>
<evidence type="ECO:0000313" key="1">
    <source>
        <dbReference type="EMBL" id="MPM97409.1"/>
    </source>
</evidence>
<name>A0A645E7B2_9ZZZZ</name>
<dbReference type="EMBL" id="VSSQ01043694">
    <property type="protein sequence ID" value="MPM97409.1"/>
    <property type="molecule type" value="Genomic_DNA"/>
</dbReference>
<protein>
    <submittedName>
        <fullName evidence="1">Uncharacterized protein</fullName>
    </submittedName>
</protein>